<dbReference type="GO" id="GO:0016887">
    <property type="term" value="F:ATP hydrolysis activity"/>
    <property type="evidence" value="ECO:0007669"/>
    <property type="project" value="InterPro"/>
</dbReference>
<sequence length="240" mass="26535">MNEVRGVDLSIGYSPGKPLIEDAEFTLGPGLHVLIGANGSGKSTLLKTIAGIIKPLKGSVEVNSVNIHDIRRREAVRLVGYVWQNPFHGFIEATVEREISFITRMTGARVNGEILYRLVDMELMDRNPFTLSGGEARRVALASVLSIDQPVWLLDEPFSDLDYNGYLILAELIRYGVKNGKVIVMTTHIVSLLDPLEPNTFLLIDRGRRRLLKGDWGDLTDDLLLGAGIIPRRISCGTTI</sequence>
<dbReference type="SMART" id="SM00382">
    <property type="entry name" value="AAA"/>
    <property type="match status" value="1"/>
</dbReference>
<reference evidence="7 8" key="1">
    <citation type="journal article" date="2009" name="J. Bacteriol.">
        <title>Complete genome sequence of the anaerobic, protein-degrading hyperthermophilic crenarchaeon Desulfurococcus kamchatkensis.</title>
        <authorList>
            <person name="Ravin N.V."/>
            <person name="Mardanov A.V."/>
            <person name="Beletsky A.V."/>
            <person name="Kublanov I.V."/>
            <person name="Kolganova T.V."/>
            <person name="Lebedinsky A.V."/>
            <person name="Chernyh N.A."/>
            <person name="Bonch-Osmolovskaya E.A."/>
            <person name="Skryabin K.G."/>
        </authorList>
    </citation>
    <scope>NUCLEOTIDE SEQUENCE [LARGE SCALE GENOMIC DNA]</scope>
    <source>
        <strain evidence="8">DSM 18924 / JCM 16383 / VKM B-2413 / 1221n</strain>
    </source>
</reference>
<dbReference type="GO" id="GO:0005524">
    <property type="term" value="F:ATP binding"/>
    <property type="evidence" value="ECO:0007669"/>
    <property type="project" value="UniProtKB-KW"/>
</dbReference>
<comment type="function">
    <text evidence="5">Probably part of an ABC transporter complex. Responsible for energy coupling to the transport system.</text>
</comment>
<dbReference type="EMBL" id="CP001140">
    <property type="protein sequence ID" value="ACL10566.1"/>
    <property type="molecule type" value="Genomic_DNA"/>
</dbReference>
<evidence type="ECO:0000313" key="8">
    <source>
        <dbReference type="Proteomes" id="UP000006903"/>
    </source>
</evidence>
<dbReference type="InterPro" id="IPR050095">
    <property type="entry name" value="ECF_ABC_transporter_ATP-bd"/>
</dbReference>
<protein>
    <submittedName>
        <fullName evidence="7">ABC transporter related</fullName>
    </submittedName>
</protein>
<dbReference type="Proteomes" id="UP000006903">
    <property type="component" value="Chromosome"/>
</dbReference>
<dbReference type="SUPFAM" id="SSF52540">
    <property type="entry name" value="P-loop containing nucleoside triphosphate hydrolases"/>
    <property type="match status" value="1"/>
</dbReference>
<dbReference type="KEGG" id="dka:DKAM_0240"/>
<dbReference type="InterPro" id="IPR017871">
    <property type="entry name" value="ABC_transporter-like_CS"/>
</dbReference>
<organism evidence="7 8">
    <name type="scientific">Desulfurococcus amylolyticus (strain DSM 18924 / JCM 16383 / VKM B-2413 / 1221n)</name>
    <name type="common">Desulfurococcus kamchatkensis</name>
    <dbReference type="NCBI Taxonomy" id="490899"/>
    <lineage>
        <taxon>Archaea</taxon>
        <taxon>Thermoproteota</taxon>
        <taxon>Thermoprotei</taxon>
        <taxon>Desulfurococcales</taxon>
        <taxon>Desulfurococcaceae</taxon>
        <taxon>Desulfurococcus</taxon>
    </lineage>
</organism>
<evidence type="ECO:0000256" key="5">
    <source>
        <dbReference type="ARBA" id="ARBA00025157"/>
    </source>
</evidence>
<dbReference type="PROSITE" id="PS00211">
    <property type="entry name" value="ABC_TRANSPORTER_1"/>
    <property type="match status" value="1"/>
</dbReference>
<dbReference type="AlphaFoldDB" id="B8D319"/>
<gene>
    <name evidence="7" type="ordered locus">DKAM_0240</name>
</gene>
<dbReference type="eggNOG" id="arCOG00202">
    <property type="taxonomic scope" value="Archaea"/>
</dbReference>
<dbReference type="InterPro" id="IPR015856">
    <property type="entry name" value="ABC_transpr_CbiO/EcfA_su"/>
</dbReference>
<accession>B8D319</accession>
<evidence type="ECO:0000256" key="3">
    <source>
        <dbReference type="ARBA" id="ARBA00022741"/>
    </source>
</evidence>
<dbReference type="GO" id="GO:0042626">
    <property type="term" value="F:ATPase-coupled transmembrane transporter activity"/>
    <property type="evidence" value="ECO:0007669"/>
    <property type="project" value="TreeGrafter"/>
</dbReference>
<dbReference type="PANTHER" id="PTHR43553">
    <property type="entry name" value="HEAVY METAL TRANSPORTER"/>
    <property type="match status" value="1"/>
</dbReference>
<proteinExistence type="predicted"/>
<evidence type="ECO:0000259" key="6">
    <source>
        <dbReference type="PROSITE" id="PS50893"/>
    </source>
</evidence>
<dbReference type="RefSeq" id="WP_012607908.1">
    <property type="nucleotide sequence ID" value="NC_011766.1"/>
</dbReference>
<dbReference type="InterPro" id="IPR027417">
    <property type="entry name" value="P-loop_NTPase"/>
</dbReference>
<feature type="domain" description="ABC transporter" evidence="6">
    <location>
        <begin position="4"/>
        <end position="232"/>
    </location>
</feature>
<keyword evidence="2" id="KW-0813">Transport</keyword>
<comment type="subcellular location">
    <subcellularLocation>
        <location evidence="1">Cell membrane</location>
    </subcellularLocation>
</comment>
<evidence type="ECO:0000256" key="1">
    <source>
        <dbReference type="ARBA" id="ARBA00004236"/>
    </source>
</evidence>
<dbReference type="PROSITE" id="PS50893">
    <property type="entry name" value="ABC_TRANSPORTER_2"/>
    <property type="match status" value="1"/>
</dbReference>
<evidence type="ECO:0000313" key="7">
    <source>
        <dbReference type="EMBL" id="ACL10566.1"/>
    </source>
</evidence>
<dbReference type="GO" id="GO:0043190">
    <property type="term" value="C:ATP-binding cassette (ABC) transporter complex"/>
    <property type="evidence" value="ECO:0007669"/>
    <property type="project" value="TreeGrafter"/>
</dbReference>
<dbReference type="STRING" id="490899.DKAM_0240"/>
<dbReference type="CDD" id="cd03225">
    <property type="entry name" value="ABC_cobalt_CbiO_domain1"/>
    <property type="match status" value="1"/>
</dbReference>
<evidence type="ECO:0000256" key="2">
    <source>
        <dbReference type="ARBA" id="ARBA00022448"/>
    </source>
</evidence>
<dbReference type="Gene3D" id="3.40.50.300">
    <property type="entry name" value="P-loop containing nucleotide triphosphate hydrolases"/>
    <property type="match status" value="1"/>
</dbReference>
<dbReference type="InterPro" id="IPR003439">
    <property type="entry name" value="ABC_transporter-like_ATP-bd"/>
</dbReference>
<keyword evidence="3" id="KW-0547">Nucleotide-binding</keyword>
<dbReference type="GeneID" id="7171528"/>
<dbReference type="HOGENOM" id="CLU_000604_1_22_2"/>
<keyword evidence="4" id="KW-0067">ATP-binding</keyword>
<evidence type="ECO:0000256" key="4">
    <source>
        <dbReference type="ARBA" id="ARBA00022840"/>
    </source>
</evidence>
<name>B8D319_DESA1</name>
<dbReference type="InterPro" id="IPR003593">
    <property type="entry name" value="AAA+_ATPase"/>
</dbReference>
<dbReference type="Pfam" id="PF00005">
    <property type="entry name" value="ABC_tran"/>
    <property type="match status" value="1"/>
</dbReference>